<accession>A0A0P8A3L2</accession>
<dbReference type="Proteomes" id="UP000050360">
    <property type="component" value="Unassembled WGS sequence"/>
</dbReference>
<gene>
    <name evidence="1" type="ORF">MPEBLZ_02695</name>
</gene>
<sequence length="130" mass="14559">MKSKRYITSIVILSALFVVAGSNVASAHCDTMDGPVVKAARDALESGNVNLVLVWVQEKDANEIIATFNKTRDVRQLSLRQKNLQTTGSLRRWFDFTVLEKVRPIQVSSLRGASKALLFQPQIRRSRTKS</sequence>
<dbReference type="AlphaFoldDB" id="A0A0P8A3L2"/>
<evidence type="ECO:0000313" key="1">
    <source>
        <dbReference type="EMBL" id="KPQ42748.1"/>
    </source>
</evidence>
<evidence type="ECO:0000313" key="2">
    <source>
        <dbReference type="Proteomes" id="UP000050360"/>
    </source>
</evidence>
<protein>
    <submittedName>
        <fullName evidence="1">Uncharacterized protein</fullName>
    </submittedName>
</protein>
<comment type="caution">
    <text evidence="1">The sequence shown here is derived from an EMBL/GenBank/DDBJ whole genome shotgun (WGS) entry which is preliminary data.</text>
</comment>
<dbReference type="Pfam" id="PF20046">
    <property type="entry name" value="DUF6448"/>
    <property type="match status" value="1"/>
</dbReference>
<dbReference type="EMBL" id="LKCM01000206">
    <property type="protein sequence ID" value="KPQ42748.1"/>
    <property type="molecule type" value="Genomic_DNA"/>
</dbReference>
<reference evidence="1 2" key="1">
    <citation type="submission" date="2015-09" db="EMBL/GenBank/DDBJ databases">
        <title>A metagenomics-based metabolic model of nitrate-dependent anaerobic oxidation of methane by Methanoperedens-like archaea.</title>
        <authorList>
            <person name="Arshad A."/>
            <person name="Speth D.R."/>
            <person name="De Graaf R.M."/>
            <person name="Op Den Camp H.J."/>
            <person name="Jetten M.S."/>
            <person name="Welte C.U."/>
        </authorList>
    </citation>
    <scope>NUCLEOTIDE SEQUENCE [LARGE SCALE GENOMIC DNA]</scope>
</reference>
<dbReference type="InterPro" id="IPR045613">
    <property type="entry name" value="DUF6448"/>
</dbReference>
<proteinExistence type="predicted"/>
<organism evidence="1 2">
    <name type="scientific">Candidatus Methanoperedens nitratireducens</name>
    <dbReference type="NCBI Taxonomy" id="1392998"/>
    <lineage>
        <taxon>Archaea</taxon>
        <taxon>Methanobacteriati</taxon>
        <taxon>Methanobacteriota</taxon>
        <taxon>Stenosarchaea group</taxon>
        <taxon>Methanomicrobia</taxon>
        <taxon>Methanosarcinales</taxon>
        <taxon>ANME-2 cluster</taxon>
        <taxon>Candidatus Methanoperedentaceae</taxon>
        <taxon>Candidatus Methanoperedens</taxon>
    </lineage>
</organism>
<name>A0A0P8A3L2_9EURY</name>
<dbReference type="PATRIC" id="fig|1719120.3.peg.2938"/>